<dbReference type="Proteomes" id="UP000247498">
    <property type="component" value="Unassembled WGS sequence"/>
</dbReference>
<keyword evidence="3" id="KW-1185">Reference proteome</keyword>
<proteinExistence type="predicted"/>
<reference evidence="2 3" key="1">
    <citation type="journal article" date="2018" name="Sci. Rep.">
        <title>Raphidocelis subcapitata (=Pseudokirchneriella subcapitata) provides an insight into genome evolution and environmental adaptations in the Sphaeropleales.</title>
        <authorList>
            <person name="Suzuki S."/>
            <person name="Yamaguchi H."/>
            <person name="Nakajima N."/>
            <person name="Kawachi M."/>
        </authorList>
    </citation>
    <scope>NUCLEOTIDE SEQUENCE [LARGE SCALE GENOMIC DNA]</scope>
    <source>
        <strain evidence="2 3">NIES-35</strain>
    </source>
</reference>
<protein>
    <submittedName>
        <fullName evidence="2">Uncharacterized protein</fullName>
    </submittedName>
</protein>
<accession>A0A2V0NWT6</accession>
<dbReference type="EMBL" id="BDRX01000022">
    <property type="protein sequence ID" value="GBF91142.1"/>
    <property type="molecule type" value="Genomic_DNA"/>
</dbReference>
<evidence type="ECO:0000313" key="3">
    <source>
        <dbReference type="Proteomes" id="UP000247498"/>
    </source>
</evidence>
<dbReference type="InParanoid" id="A0A2V0NWT6"/>
<feature type="compositionally biased region" description="Basic and acidic residues" evidence="1">
    <location>
        <begin position="139"/>
        <end position="161"/>
    </location>
</feature>
<name>A0A2V0NWT6_9CHLO</name>
<evidence type="ECO:0000256" key="1">
    <source>
        <dbReference type="SAM" id="MobiDB-lite"/>
    </source>
</evidence>
<dbReference type="AlphaFoldDB" id="A0A2V0NWT6"/>
<feature type="region of interest" description="Disordered" evidence="1">
    <location>
        <begin position="125"/>
        <end position="161"/>
    </location>
</feature>
<sequence length="161" mass="16983">MAKKAAGKAKKKAAAPAYETSPEALAAFGFQVNELVRTPLGLSASVLGIRFEQPGDKDSARLWVRYSSGHEAPLEPKQAAGALNSLGYRHCAEADAIRAAVAAQEAEAARDDEARARAAEVQRLLAAGEPVPEHLLPAEGKDKEKKDKKGEGGGDGKKKKK</sequence>
<dbReference type="OrthoDB" id="543196at2759"/>
<organism evidence="2 3">
    <name type="scientific">Raphidocelis subcapitata</name>
    <dbReference type="NCBI Taxonomy" id="307507"/>
    <lineage>
        <taxon>Eukaryota</taxon>
        <taxon>Viridiplantae</taxon>
        <taxon>Chlorophyta</taxon>
        <taxon>core chlorophytes</taxon>
        <taxon>Chlorophyceae</taxon>
        <taxon>CS clade</taxon>
        <taxon>Sphaeropleales</taxon>
        <taxon>Selenastraceae</taxon>
        <taxon>Raphidocelis</taxon>
    </lineage>
</organism>
<gene>
    <name evidence="2" type="ORF">Rsub_04811</name>
</gene>
<comment type="caution">
    <text evidence="2">The sequence shown here is derived from an EMBL/GenBank/DDBJ whole genome shotgun (WGS) entry which is preliminary data.</text>
</comment>
<evidence type="ECO:0000313" key="2">
    <source>
        <dbReference type="EMBL" id="GBF91142.1"/>
    </source>
</evidence>